<accession>A0A2T6KEX6</accession>
<organism evidence="7 8">
    <name type="scientific">Yoonia sediminilitoris</name>
    <dbReference type="NCBI Taxonomy" id="1286148"/>
    <lineage>
        <taxon>Bacteria</taxon>
        <taxon>Pseudomonadati</taxon>
        <taxon>Pseudomonadota</taxon>
        <taxon>Alphaproteobacteria</taxon>
        <taxon>Rhodobacterales</taxon>
        <taxon>Paracoccaceae</taxon>
        <taxon>Yoonia</taxon>
    </lineage>
</organism>
<evidence type="ECO:0000313" key="8">
    <source>
        <dbReference type="Proteomes" id="UP000244523"/>
    </source>
</evidence>
<reference evidence="7 8" key="1">
    <citation type="submission" date="2018-04" db="EMBL/GenBank/DDBJ databases">
        <title>Genomic Encyclopedia of Archaeal and Bacterial Type Strains, Phase II (KMG-II): from individual species to whole genera.</title>
        <authorList>
            <person name="Goeker M."/>
        </authorList>
    </citation>
    <scope>NUCLEOTIDE SEQUENCE [LARGE SCALE GENOMIC DNA]</scope>
    <source>
        <strain evidence="7 8">DSM 29955</strain>
    </source>
</reference>
<comment type="subcellular location">
    <subcellularLocation>
        <location evidence="1">Cell outer membrane</location>
    </subcellularLocation>
</comment>
<dbReference type="EMBL" id="QBUD01000007">
    <property type="protein sequence ID" value="PUB13679.1"/>
    <property type="molecule type" value="Genomic_DNA"/>
</dbReference>
<evidence type="ECO:0000256" key="1">
    <source>
        <dbReference type="ARBA" id="ARBA00004442"/>
    </source>
</evidence>
<gene>
    <name evidence="7" type="ORF">C8N45_107139</name>
</gene>
<keyword evidence="3 6" id="KW-0732">Signal</keyword>
<keyword evidence="8" id="KW-1185">Reference proteome</keyword>
<dbReference type="InterPro" id="IPR010583">
    <property type="entry name" value="MipA"/>
</dbReference>
<dbReference type="Proteomes" id="UP000244523">
    <property type="component" value="Unassembled WGS sequence"/>
</dbReference>
<keyword evidence="5" id="KW-0998">Cell outer membrane</keyword>
<proteinExistence type="inferred from homology"/>
<comment type="similarity">
    <text evidence="2">Belongs to the MipA/OmpV family.</text>
</comment>
<dbReference type="OrthoDB" id="5462484at2"/>
<evidence type="ECO:0000256" key="5">
    <source>
        <dbReference type="ARBA" id="ARBA00023237"/>
    </source>
</evidence>
<dbReference type="Pfam" id="PF06629">
    <property type="entry name" value="MipA"/>
    <property type="match status" value="1"/>
</dbReference>
<dbReference type="SUPFAM" id="SSF56935">
    <property type="entry name" value="Porins"/>
    <property type="match status" value="1"/>
</dbReference>
<keyword evidence="4" id="KW-0472">Membrane</keyword>
<sequence>MKLRIAILAVALMVPQTLFAQDADGVTLRLGVGAKSKPEYPGADANNVGATGSFSIERFQFGDFGGGGGGTGLGFGGSVRIVSERSAEEFDELTGLADVDTSIEVGGGLKYAQPGYKVFANLRYGVIGHESLVGEVGGDLIYRPSDQVTLSAGPRLFWGSDDYAQTYFGVTAEESSASAFDEFDAQGGFLSQGLKAEATYEFNEDWGVTGSIRFDRLQEDAASSPITQSEDQVTGSIVLTRRITFGF</sequence>
<evidence type="ECO:0000256" key="3">
    <source>
        <dbReference type="ARBA" id="ARBA00022729"/>
    </source>
</evidence>
<evidence type="ECO:0000313" key="7">
    <source>
        <dbReference type="EMBL" id="PUB13679.1"/>
    </source>
</evidence>
<dbReference type="AlphaFoldDB" id="A0A2T6KEX6"/>
<protein>
    <submittedName>
        <fullName evidence="7">Outer membrane scaffolding protein for murein synthesis (MipA/OmpV family)</fullName>
    </submittedName>
</protein>
<feature type="signal peptide" evidence="6">
    <location>
        <begin position="1"/>
        <end position="20"/>
    </location>
</feature>
<dbReference type="RefSeq" id="WP_108386900.1">
    <property type="nucleotide sequence ID" value="NZ_QBUD01000007.1"/>
</dbReference>
<feature type="chain" id="PRO_5015775408" evidence="6">
    <location>
        <begin position="21"/>
        <end position="247"/>
    </location>
</feature>
<dbReference type="PANTHER" id="PTHR38776">
    <property type="entry name" value="MLTA-INTERACTING PROTEIN-RELATED"/>
    <property type="match status" value="1"/>
</dbReference>
<dbReference type="GO" id="GO:0009279">
    <property type="term" value="C:cell outer membrane"/>
    <property type="evidence" value="ECO:0007669"/>
    <property type="project" value="UniProtKB-SubCell"/>
</dbReference>
<evidence type="ECO:0000256" key="4">
    <source>
        <dbReference type="ARBA" id="ARBA00023136"/>
    </source>
</evidence>
<comment type="caution">
    <text evidence="7">The sequence shown here is derived from an EMBL/GenBank/DDBJ whole genome shotgun (WGS) entry which is preliminary data.</text>
</comment>
<name>A0A2T6KEX6_9RHOB</name>
<evidence type="ECO:0000256" key="2">
    <source>
        <dbReference type="ARBA" id="ARBA00005722"/>
    </source>
</evidence>
<dbReference type="PANTHER" id="PTHR38776:SF1">
    <property type="entry name" value="MLTA-INTERACTING PROTEIN-RELATED"/>
    <property type="match status" value="1"/>
</dbReference>
<evidence type="ECO:0000256" key="6">
    <source>
        <dbReference type="SAM" id="SignalP"/>
    </source>
</evidence>